<keyword evidence="2" id="KW-1185">Reference proteome</keyword>
<dbReference type="Proteomes" id="UP000823775">
    <property type="component" value="Unassembled WGS sequence"/>
</dbReference>
<sequence length="223" mass="25928">MAMNLEVESSKKVMSFWIFLGSRDLDKFYHKISSCDKMLFKNLYTEAETALNFLESNSPSVSQYFCPLTSEIFNPSLEEILSRKEKVNNEISFIYDAFCSDGFEDTSIKMNLALNSKLNPFVNEWNPSSKAVERNRTLSMAFSYGHYFFKKQVLNFFIRMCGEDAVQNIFLYKKEGVAATFGKVIFKNTSICVWVLNGGHDEKGKYYIEPGYVYLKKYERRLL</sequence>
<proteinExistence type="predicted"/>
<dbReference type="PANTHER" id="PTHR33527:SF53">
    <property type="entry name" value="OS10G0561000 PROTEIN"/>
    <property type="match status" value="1"/>
</dbReference>
<dbReference type="PANTHER" id="PTHR33527">
    <property type="entry name" value="OS07G0274300 PROTEIN"/>
    <property type="match status" value="1"/>
</dbReference>
<organism evidence="1 2">
    <name type="scientific">Datura stramonium</name>
    <name type="common">Jimsonweed</name>
    <name type="synonym">Common thornapple</name>
    <dbReference type="NCBI Taxonomy" id="4076"/>
    <lineage>
        <taxon>Eukaryota</taxon>
        <taxon>Viridiplantae</taxon>
        <taxon>Streptophyta</taxon>
        <taxon>Embryophyta</taxon>
        <taxon>Tracheophyta</taxon>
        <taxon>Spermatophyta</taxon>
        <taxon>Magnoliopsida</taxon>
        <taxon>eudicotyledons</taxon>
        <taxon>Gunneridae</taxon>
        <taxon>Pentapetalae</taxon>
        <taxon>asterids</taxon>
        <taxon>lamiids</taxon>
        <taxon>Solanales</taxon>
        <taxon>Solanaceae</taxon>
        <taxon>Solanoideae</taxon>
        <taxon>Datureae</taxon>
        <taxon>Datura</taxon>
    </lineage>
</organism>
<evidence type="ECO:0000313" key="1">
    <source>
        <dbReference type="EMBL" id="MCD9644179.1"/>
    </source>
</evidence>
<gene>
    <name evidence="1" type="ORF">HAX54_032196</name>
</gene>
<evidence type="ECO:0000313" key="2">
    <source>
        <dbReference type="Proteomes" id="UP000823775"/>
    </source>
</evidence>
<protein>
    <submittedName>
        <fullName evidence="1">Uncharacterized protein</fullName>
    </submittedName>
</protein>
<dbReference type="EMBL" id="JACEIK010004096">
    <property type="protein sequence ID" value="MCD9644179.1"/>
    <property type="molecule type" value="Genomic_DNA"/>
</dbReference>
<accession>A0ABS8VBV6</accession>
<name>A0ABS8VBV6_DATST</name>
<reference evidence="1 2" key="1">
    <citation type="journal article" date="2021" name="BMC Genomics">
        <title>Datura genome reveals duplications of psychoactive alkaloid biosynthetic genes and high mutation rate following tissue culture.</title>
        <authorList>
            <person name="Rajewski A."/>
            <person name="Carter-House D."/>
            <person name="Stajich J."/>
            <person name="Litt A."/>
        </authorList>
    </citation>
    <scope>NUCLEOTIDE SEQUENCE [LARGE SCALE GENOMIC DNA]</scope>
    <source>
        <strain evidence="1">AR-01</strain>
    </source>
</reference>
<comment type="caution">
    <text evidence="1">The sequence shown here is derived from an EMBL/GenBank/DDBJ whole genome shotgun (WGS) entry which is preliminary data.</text>
</comment>